<dbReference type="EMBL" id="BAAARW010000012">
    <property type="protein sequence ID" value="GAA2420005.1"/>
    <property type="molecule type" value="Genomic_DNA"/>
</dbReference>
<reference evidence="1 2" key="1">
    <citation type="journal article" date="2019" name="Int. J. Syst. Evol. Microbiol.">
        <title>The Global Catalogue of Microorganisms (GCM) 10K type strain sequencing project: providing services to taxonomists for standard genome sequencing and annotation.</title>
        <authorList>
            <consortium name="The Broad Institute Genomics Platform"/>
            <consortium name="The Broad Institute Genome Sequencing Center for Infectious Disease"/>
            <person name="Wu L."/>
            <person name="Ma J."/>
        </authorList>
    </citation>
    <scope>NUCLEOTIDE SEQUENCE [LARGE SCALE GENOMIC DNA]</scope>
    <source>
        <strain evidence="1 2">JCM 3325</strain>
    </source>
</reference>
<name>A0ABN3J3J4_9ACTN</name>
<gene>
    <name evidence="1" type="ORF">GCM10010191_33980</name>
</gene>
<dbReference type="RefSeq" id="WP_344589937.1">
    <property type="nucleotide sequence ID" value="NZ_BAAARW010000012.1"/>
</dbReference>
<proteinExistence type="predicted"/>
<organism evidence="1 2">
    <name type="scientific">Actinomadura vinacea</name>
    <dbReference type="NCBI Taxonomy" id="115336"/>
    <lineage>
        <taxon>Bacteria</taxon>
        <taxon>Bacillati</taxon>
        <taxon>Actinomycetota</taxon>
        <taxon>Actinomycetes</taxon>
        <taxon>Streptosporangiales</taxon>
        <taxon>Thermomonosporaceae</taxon>
        <taxon>Actinomadura</taxon>
    </lineage>
</organism>
<keyword evidence="2" id="KW-1185">Reference proteome</keyword>
<evidence type="ECO:0000313" key="1">
    <source>
        <dbReference type="EMBL" id="GAA2420005.1"/>
    </source>
</evidence>
<evidence type="ECO:0008006" key="3">
    <source>
        <dbReference type="Google" id="ProtNLM"/>
    </source>
</evidence>
<dbReference type="Proteomes" id="UP001501231">
    <property type="component" value="Unassembled WGS sequence"/>
</dbReference>
<sequence>MQPKPSAGERSSPETAQAYPEYGASSLVRMAKYVALANEVKEELEYIRKMEPNGKSILKVAEGWYAASNKLQASIEFIDFAWYALDVKWNGDGYDSFEKYMRFNVTKVTEANRDALFSAANQLIDLYNDAVQGYNDAVEHMGAVLEKVSGIDPEKSTDGLSAILVQFVKNSMSRRSSLEKALAAKQGKIAEIAGQVAQIRRPGEFPQDVIDRNKWSYDPK</sequence>
<evidence type="ECO:0000313" key="2">
    <source>
        <dbReference type="Proteomes" id="UP001501231"/>
    </source>
</evidence>
<comment type="caution">
    <text evidence="1">The sequence shown here is derived from an EMBL/GenBank/DDBJ whole genome shotgun (WGS) entry which is preliminary data.</text>
</comment>
<protein>
    <recommendedName>
        <fullName evidence="3">WXG100 family type VII secretion target</fullName>
    </recommendedName>
</protein>
<accession>A0ABN3J3J4</accession>